<organism evidence="1 2">
    <name type="scientific">Anaeramoeba flamelloides</name>
    <dbReference type="NCBI Taxonomy" id="1746091"/>
    <lineage>
        <taxon>Eukaryota</taxon>
        <taxon>Metamonada</taxon>
        <taxon>Anaeramoebidae</taxon>
        <taxon>Anaeramoeba</taxon>
    </lineage>
</organism>
<dbReference type="Proteomes" id="UP001150062">
    <property type="component" value="Unassembled WGS sequence"/>
</dbReference>
<dbReference type="PANTHER" id="PTHR11937">
    <property type="entry name" value="ACTIN"/>
    <property type="match status" value="1"/>
</dbReference>
<dbReference type="PRINTS" id="PR00190">
    <property type="entry name" value="ACTIN"/>
</dbReference>
<dbReference type="Pfam" id="PF00022">
    <property type="entry name" value="Actin"/>
    <property type="match status" value="1"/>
</dbReference>
<keyword evidence="2" id="KW-1185">Reference proteome</keyword>
<comment type="caution">
    <text evidence="1">The sequence shown here is derived from an EMBL/GenBank/DDBJ whole genome shotgun (WGS) entry which is preliminary data.</text>
</comment>
<dbReference type="InterPro" id="IPR004000">
    <property type="entry name" value="Actin"/>
</dbReference>
<gene>
    <name evidence="1" type="ORF">M0813_22411</name>
</gene>
<dbReference type="Gene3D" id="3.30.420.40">
    <property type="match status" value="1"/>
</dbReference>
<evidence type="ECO:0000313" key="2">
    <source>
        <dbReference type="Proteomes" id="UP001150062"/>
    </source>
</evidence>
<dbReference type="EMBL" id="JAOAOG010000172">
    <property type="protein sequence ID" value="KAJ6243270.1"/>
    <property type="molecule type" value="Genomic_DNA"/>
</dbReference>
<accession>A0ABQ8YFA8</accession>
<reference evidence="1" key="1">
    <citation type="submission" date="2022-08" db="EMBL/GenBank/DDBJ databases">
        <title>Novel sulfate-reducing endosymbionts in the free-living metamonad Anaeramoeba.</title>
        <authorList>
            <person name="Jerlstrom-Hultqvist J."/>
            <person name="Cepicka I."/>
            <person name="Gallot-Lavallee L."/>
            <person name="Salas-Leiva D."/>
            <person name="Curtis B.A."/>
            <person name="Zahonova K."/>
            <person name="Pipaliya S."/>
            <person name="Dacks J."/>
            <person name="Roger A.J."/>
        </authorList>
    </citation>
    <scope>NUCLEOTIDE SEQUENCE</scope>
    <source>
        <strain evidence="1">Schooner1</strain>
    </source>
</reference>
<proteinExistence type="predicted"/>
<dbReference type="SUPFAM" id="SSF53067">
    <property type="entry name" value="Actin-like ATPase domain"/>
    <property type="match status" value="1"/>
</dbReference>
<evidence type="ECO:0000313" key="1">
    <source>
        <dbReference type="EMBL" id="KAJ6243270.1"/>
    </source>
</evidence>
<name>A0ABQ8YFA8_9EUKA</name>
<protein>
    <submittedName>
        <fullName evidence="1">Actin-10-related</fullName>
    </submittedName>
</protein>
<dbReference type="InterPro" id="IPR043129">
    <property type="entry name" value="ATPase_NBD"/>
</dbReference>
<sequence>MDEYDEIKPIVIDCGSYMCKAGFVGDDKPKVVFPTLFGSLKNADLEEETKKQGQKIYYIGDETKKNIARLNISSPLEKRCIVNWEMMELIWSHIFEKELKTNPQDQPLILGESPLRLTIPETGKKIILYWVCQLVILVLS</sequence>